<dbReference type="Proteomes" id="UP000789901">
    <property type="component" value="Unassembled WGS sequence"/>
</dbReference>
<dbReference type="EMBL" id="CAJVQB010031299">
    <property type="protein sequence ID" value="CAG8816704.1"/>
    <property type="molecule type" value="Genomic_DNA"/>
</dbReference>
<reference evidence="1 2" key="1">
    <citation type="submission" date="2021-06" db="EMBL/GenBank/DDBJ databases">
        <authorList>
            <person name="Kallberg Y."/>
            <person name="Tangrot J."/>
            <person name="Rosling A."/>
        </authorList>
    </citation>
    <scope>NUCLEOTIDE SEQUENCE [LARGE SCALE GENOMIC DNA]</scope>
    <source>
        <strain evidence="1 2">120-4 pot B 10/14</strain>
    </source>
</reference>
<protein>
    <submittedName>
        <fullName evidence="1">45016_t:CDS:1</fullName>
    </submittedName>
</protein>
<dbReference type="Gene3D" id="1.25.40.10">
    <property type="entry name" value="Tetratricopeptide repeat domain"/>
    <property type="match status" value="1"/>
</dbReference>
<dbReference type="InterPro" id="IPR011990">
    <property type="entry name" value="TPR-like_helical_dom_sf"/>
</dbReference>
<dbReference type="SUPFAM" id="SSF81901">
    <property type="entry name" value="HCP-like"/>
    <property type="match status" value="1"/>
</dbReference>
<name>A0ABN7W4Q3_GIGMA</name>
<keyword evidence="2" id="KW-1185">Reference proteome</keyword>
<comment type="caution">
    <text evidence="1">The sequence shown here is derived from an EMBL/GenBank/DDBJ whole genome shotgun (WGS) entry which is preliminary data.</text>
</comment>
<evidence type="ECO:0000313" key="2">
    <source>
        <dbReference type="Proteomes" id="UP000789901"/>
    </source>
</evidence>
<accession>A0ABN7W4Q3</accession>
<organism evidence="1 2">
    <name type="scientific">Gigaspora margarita</name>
    <dbReference type="NCBI Taxonomy" id="4874"/>
    <lineage>
        <taxon>Eukaryota</taxon>
        <taxon>Fungi</taxon>
        <taxon>Fungi incertae sedis</taxon>
        <taxon>Mucoromycota</taxon>
        <taxon>Glomeromycotina</taxon>
        <taxon>Glomeromycetes</taxon>
        <taxon>Diversisporales</taxon>
        <taxon>Gigasporaceae</taxon>
        <taxon>Gigaspora</taxon>
    </lineage>
</organism>
<sequence length="295" mass="35113">MEKFCKENDIKFYPLDKYFKTLNLKNWTRLKDEDSYIIATLKDDPEFEEIKDIDRKKYNGLVILLQYRQLLLLSKLKYIYEKSKEDTEFEFRLLGTCSDYILPYLLVKNYYWIPHLIKQLQKEDKEALIINCKKEIHIDNGLHKQLYIILNKISKMEIDEKLDQDLIFQAKYFLGYCYEHKIGTKKDLKKAKELFKEVGYTENIFQMDALVYYAFLLDYETNPEEQKEFIGCITKAADSGNAATLFNLRKLYFGNTIIKTVENNKERGSKYLTRAAKKGLKKRFRCALKKASNSE</sequence>
<dbReference type="SMART" id="SM00671">
    <property type="entry name" value="SEL1"/>
    <property type="match status" value="1"/>
</dbReference>
<proteinExistence type="predicted"/>
<evidence type="ECO:0000313" key="1">
    <source>
        <dbReference type="EMBL" id="CAG8816704.1"/>
    </source>
</evidence>
<dbReference type="InterPro" id="IPR006597">
    <property type="entry name" value="Sel1-like"/>
</dbReference>
<gene>
    <name evidence="1" type="ORF">GMARGA_LOCUS26613</name>
</gene>